<dbReference type="RefSeq" id="WP_307256355.1">
    <property type="nucleotide sequence ID" value="NZ_JAUSUC010000006.1"/>
</dbReference>
<comment type="caution">
    <text evidence="2">The sequence shown here is derived from an EMBL/GenBank/DDBJ whole genome shotgun (WGS) entry which is preliminary data.</text>
</comment>
<dbReference type="Gene3D" id="3.20.20.370">
    <property type="entry name" value="Glycoside hydrolase/deacetylase"/>
    <property type="match status" value="1"/>
</dbReference>
<evidence type="ECO:0000259" key="1">
    <source>
        <dbReference type="PROSITE" id="PS51677"/>
    </source>
</evidence>
<sequence length="298" mass="34182">MERKKTRKWWKMDMKKILIPTISSVFLTVAYSNGVVVKANGKQQPLTASDQDVHSIRQISKSIELGFSPFTVLKTGLNHMYADTNVNSEKLQQTSTNTKKIVYLTFDDGPNHASIPILNKLDQYNAKATFFMLEPNMKQYPQAVKEMVNRGHAVGMHGVTHNAKMIYQSALTVLNEMQTGQKTLEEIAGVQSHLIRSPYGSFPHMKPLYKAVVEENELHLWDWTIDSEDWKYPRGQFVGKVINSAEALASTSKPMIILMHEKPTTLAKLDYILRYFQENGYEMRPLTEQMEPFTFHHE</sequence>
<organism evidence="2 3">
    <name type="scientific">Oikeobacillus pervagus</name>
    <dbReference type="NCBI Taxonomy" id="1325931"/>
    <lineage>
        <taxon>Bacteria</taxon>
        <taxon>Bacillati</taxon>
        <taxon>Bacillota</taxon>
        <taxon>Bacilli</taxon>
        <taxon>Bacillales</taxon>
        <taxon>Bacillaceae</taxon>
        <taxon>Oikeobacillus</taxon>
    </lineage>
</organism>
<dbReference type="InterPro" id="IPR002509">
    <property type="entry name" value="NODB_dom"/>
</dbReference>
<dbReference type="SUPFAM" id="SSF88713">
    <property type="entry name" value="Glycoside hydrolase/deacetylase"/>
    <property type="match status" value="1"/>
</dbReference>
<dbReference type="GO" id="GO:0016810">
    <property type="term" value="F:hydrolase activity, acting on carbon-nitrogen (but not peptide) bonds"/>
    <property type="evidence" value="ECO:0007669"/>
    <property type="project" value="InterPro"/>
</dbReference>
<reference evidence="2" key="1">
    <citation type="submission" date="2023-07" db="EMBL/GenBank/DDBJ databases">
        <title>Genomic Encyclopedia of Type Strains, Phase IV (KMG-IV): sequencing the most valuable type-strain genomes for metagenomic binning, comparative biology and taxonomic classification.</title>
        <authorList>
            <person name="Goeker M."/>
        </authorList>
    </citation>
    <scope>NUCLEOTIDE SEQUENCE</scope>
    <source>
        <strain evidence="2">DSM 23947</strain>
    </source>
</reference>
<accession>A0AAJ1WIH7</accession>
<proteinExistence type="predicted"/>
<dbReference type="EMBL" id="JAUSUC010000006">
    <property type="protein sequence ID" value="MDQ0214363.1"/>
    <property type="molecule type" value="Genomic_DNA"/>
</dbReference>
<dbReference type="Pfam" id="PF01522">
    <property type="entry name" value="Polysacc_deac_1"/>
    <property type="match status" value="1"/>
</dbReference>
<dbReference type="CDD" id="cd10944">
    <property type="entry name" value="CE4_SmPgdA_like"/>
    <property type="match status" value="1"/>
</dbReference>
<dbReference type="GO" id="GO:0005975">
    <property type="term" value="P:carbohydrate metabolic process"/>
    <property type="evidence" value="ECO:0007669"/>
    <property type="project" value="InterPro"/>
</dbReference>
<feature type="domain" description="NodB homology" evidence="1">
    <location>
        <begin position="100"/>
        <end position="284"/>
    </location>
</feature>
<dbReference type="PANTHER" id="PTHR10587">
    <property type="entry name" value="GLYCOSYL TRANSFERASE-RELATED"/>
    <property type="match status" value="1"/>
</dbReference>
<dbReference type="InterPro" id="IPR050248">
    <property type="entry name" value="Polysacc_deacetylase_ArnD"/>
</dbReference>
<gene>
    <name evidence="2" type="ORF">J2S13_000759</name>
</gene>
<evidence type="ECO:0000313" key="2">
    <source>
        <dbReference type="EMBL" id="MDQ0214363.1"/>
    </source>
</evidence>
<dbReference type="Proteomes" id="UP001237207">
    <property type="component" value="Unassembled WGS sequence"/>
</dbReference>
<dbReference type="PROSITE" id="PS51677">
    <property type="entry name" value="NODB"/>
    <property type="match status" value="1"/>
</dbReference>
<evidence type="ECO:0000313" key="3">
    <source>
        <dbReference type="Proteomes" id="UP001237207"/>
    </source>
</evidence>
<dbReference type="InterPro" id="IPR011330">
    <property type="entry name" value="Glyco_hydro/deAcase_b/a-brl"/>
</dbReference>
<name>A0AAJ1WIH7_9BACI</name>
<protein>
    <submittedName>
        <fullName evidence="2">Peptidoglycan/xylan/chitin deacetylase (PgdA/CDA1 family)</fullName>
    </submittedName>
</protein>
<keyword evidence="3" id="KW-1185">Reference proteome</keyword>
<dbReference type="PANTHER" id="PTHR10587:SF125">
    <property type="entry name" value="POLYSACCHARIDE DEACETYLASE YHEN-RELATED"/>
    <property type="match status" value="1"/>
</dbReference>
<dbReference type="AlphaFoldDB" id="A0AAJ1WIH7"/>